<dbReference type="AlphaFoldDB" id="A0A1S2VJ69"/>
<reference evidence="1 2" key="1">
    <citation type="submission" date="2016-10" db="EMBL/GenBank/DDBJ databases">
        <title>Arsenicibacter rosenii gen. nov., sp. nov., an efficient arsenic-methylating bacterium isolated from an arsenic-contaminated paddy soil.</title>
        <authorList>
            <person name="Huang K."/>
        </authorList>
    </citation>
    <scope>NUCLEOTIDE SEQUENCE [LARGE SCALE GENOMIC DNA]</scope>
    <source>
        <strain evidence="1 2">SM-1</strain>
    </source>
</reference>
<accession>A0A1S2VJ69</accession>
<dbReference type="InterPro" id="IPR018673">
    <property type="entry name" value="DUF2141"/>
</dbReference>
<name>A0A1S2VJ69_9BACT</name>
<protein>
    <recommendedName>
        <fullName evidence="3">DUF2141 domain-containing protein</fullName>
    </recommendedName>
</protein>
<dbReference type="EMBL" id="MORL01000006">
    <property type="protein sequence ID" value="OIN58763.1"/>
    <property type="molecule type" value="Genomic_DNA"/>
</dbReference>
<evidence type="ECO:0008006" key="3">
    <source>
        <dbReference type="Google" id="ProtNLM"/>
    </source>
</evidence>
<organism evidence="1 2">
    <name type="scientific">Arsenicibacter rosenii</name>
    <dbReference type="NCBI Taxonomy" id="1750698"/>
    <lineage>
        <taxon>Bacteria</taxon>
        <taxon>Pseudomonadati</taxon>
        <taxon>Bacteroidota</taxon>
        <taxon>Cytophagia</taxon>
        <taxon>Cytophagales</taxon>
        <taxon>Spirosomataceae</taxon>
        <taxon>Arsenicibacter</taxon>
    </lineage>
</organism>
<gene>
    <name evidence="1" type="ORF">BLX24_13495</name>
</gene>
<keyword evidence="2" id="KW-1185">Reference proteome</keyword>
<evidence type="ECO:0000313" key="1">
    <source>
        <dbReference type="EMBL" id="OIN58763.1"/>
    </source>
</evidence>
<dbReference type="Pfam" id="PF09912">
    <property type="entry name" value="DUF2141"/>
    <property type="match status" value="1"/>
</dbReference>
<dbReference type="Proteomes" id="UP000181790">
    <property type="component" value="Unassembled WGS sequence"/>
</dbReference>
<comment type="caution">
    <text evidence="1">The sequence shown here is derived from an EMBL/GenBank/DDBJ whole genome shotgun (WGS) entry which is preliminary data.</text>
</comment>
<evidence type="ECO:0000313" key="2">
    <source>
        <dbReference type="Proteomes" id="UP000181790"/>
    </source>
</evidence>
<sequence length="134" mass="14602">MACYVSLSGPPVQAPAKSSLTVDVHNIKELSGNISVAVFKPCEKFPDCKPVDGKRIDVKKNRIQVSFDVEPGEYAVAVYHDVNDNGKLDKKLFGIPKEPYGFSNNYRPLVSAPSFKDCRISVGTGDTAISIKLL</sequence>
<proteinExistence type="predicted"/>